<dbReference type="Proteomes" id="UP000636579">
    <property type="component" value="Unassembled WGS sequence"/>
</dbReference>
<keyword evidence="2" id="KW-1185">Reference proteome</keyword>
<evidence type="ECO:0000313" key="1">
    <source>
        <dbReference type="EMBL" id="MBE1515184.1"/>
    </source>
</evidence>
<reference evidence="1 2" key="1">
    <citation type="submission" date="2020-10" db="EMBL/GenBank/DDBJ databases">
        <title>Sequencing the genomes of 1000 actinobacteria strains.</title>
        <authorList>
            <person name="Klenk H.-P."/>
        </authorList>
    </citation>
    <scope>NUCLEOTIDE SEQUENCE [LARGE SCALE GENOMIC DNA]</scope>
    <source>
        <strain evidence="1 2">DSM 15474</strain>
    </source>
</reference>
<proteinExistence type="predicted"/>
<accession>A0ABR9J859</accession>
<sequence>MSALAERHGIADGGYLELPGSLQREPNNEVDANAVAVLVEAERVGYLPGYLTSEVNIPIDGSRTVRVQIFTELAPKGLRAEAWAWLGSEQPQWEWTETKRPPMSSKAKAEASHVQSSNMVRDALASGGDRAAQFEVGMVKGVHYLELVEPIKQLKREGRLEEALVLCCAAIEGAEGERDGRAPAPWYTEQAAIILRKLGRRDEELVVLKRWLAVCPPQFRKDSRIAERLAKLGG</sequence>
<evidence type="ECO:0000313" key="2">
    <source>
        <dbReference type="Proteomes" id="UP000636579"/>
    </source>
</evidence>
<dbReference type="EMBL" id="JADBEE010000001">
    <property type="protein sequence ID" value="MBE1515184.1"/>
    <property type="molecule type" value="Genomic_DNA"/>
</dbReference>
<name>A0ABR9J859_9MICC</name>
<dbReference type="Gene3D" id="3.30.70.2330">
    <property type="match status" value="1"/>
</dbReference>
<protein>
    <recommendedName>
        <fullName evidence="3">HIRAN domain-containing protein</fullName>
    </recommendedName>
</protein>
<comment type="caution">
    <text evidence="1">The sequence shown here is derived from an EMBL/GenBank/DDBJ whole genome shotgun (WGS) entry which is preliminary data.</text>
</comment>
<evidence type="ECO:0008006" key="3">
    <source>
        <dbReference type="Google" id="ProtNLM"/>
    </source>
</evidence>
<gene>
    <name evidence="1" type="ORF">H4W26_001939</name>
</gene>
<organism evidence="1 2">
    <name type="scientific">Nesterenkonia halotolerans</name>
    <dbReference type="NCBI Taxonomy" id="225325"/>
    <lineage>
        <taxon>Bacteria</taxon>
        <taxon>Bacillati</taxon>
        <taxon>Actinomycetota</taxon>
        <taxon>Actinomycetes</taxon>
        <taxon>Micrococcales</taxon>
        <taxon>Micrococcaceae</taxon>
        <taxon>Nesterenkonia</taxon>
    </lineage>
</organism>
<dbReference type="RefSeq" id="WP_192591839.1">
    <property type="nucleotide sequence ID" value="NZ_JADBEE010000001.1"/>
</dbReference>